<dbReference type="Proteomes" id="UP000759537">
    <property type="component" value="Unassembled WGS sequence"/>
</dbReference>
<gene>
    <name evidence="3" type="ORF">DFH94DRAFT_690425</name>
</gene>
<dbReference type="AlphaFoldDB" id="A0A9P5N228"/>
<keyword evidence="2" id="KW-1133">Transmembrane helix</keyword>
<name>A0A9P5N228_9AGAM</name>
<keyword evidence="4" id="KW-1185">Reference proteome</keyword>
<reference evidence="3" key="2">
    <citation type="journal article" date="2020" name="Nat. Commun.">
        <title>Large-scale genome sequencing of mycorrhizal fungi provides insights into the early evolution of symbiotic traits.</title>
        <authorList>
            <person name="Miyauchi S."/>
            <person name="Kiss E."/>
            <person name="Kuo A."/>
            <person name="Drula E."/>
            <person name="Kohler A."/>
            <person name="Sanchez-Garcia M."/>
            <person name="Morin E."/>
            <person name="Andreopoulos B."/>
            <person name="Barry K.W."/>
            <person name="Bonito G."/>
            <person name="Buee M."/>
            <person name="Carver A."/>
            <person name="Chen C."/>
            <person name="Cichocki N."/>
            <person name="Clum A."/>
            <person name="Culley D."/>
            <person name="Crous P.W."/>
            <person name="Fauchery L."/>
            <person name="Girlanda M."/>
            <person name="Hayes R.D."/>
            <person name="Keri Z."/>
            <person name="LaButti K."/>
            <person name="Lipzen A."/>
            <person name="Lombard V."/>
            <person name="Magnuson J."/>
            <person name="Maillard F."/>
            <person name="Murat C."/>
            <person name="Nolan M."/>
            <person name="Ohm R.A."/>
            <person name="Pangilinan J."/>
            <person name="Pereira M.F."/>
            <person name="Perotto S."/>
            <person name="Peter M."/>
            <person name="Pfister S."/>
            <person name="Riley R."/>
            <person name="Sitrit Y."/>
            <person name="Stielow J.B."/>
            <person name="Szollosi G."/>
            <person name="Zifcakova L."/>
            <person name="Stursova M."/>
            <person name="Spatafora J.W."/>
            <person name="Tedersoo L."/>
            <person name="Vaario L.M."/>
            <person name="Yamada A."/>
            <person name="Yan M."/>
            <person name="Wang P."/>
            <person name="Xu J."/>
            <person name="Bruns T."/>
            <person name="Baldrian P."/>
            <person name="Vilgalys R."/>
            <person name="Dunand C."/>
            <person name="Henrissat B."/>
            <person name="Grigoriev I.V."/>
            <person name="Hibbett D."/>
            <person name="Nagy L.G."/>
            <person name="Martin F.M."/>
        </authorList>
    </citation>
    <scope>NUCLEOTIDE SEQUENCE</scope>
    <source>
        <strain evidence="3">Prilba</strain>
    </source>
</reference>
<evidence type="ECO:0000256" key="2">
    <source>
        <dbReference type="SAM" id="Phobius"/>
    </source>
</evidence>
<feature type="region of interest" description="Disordered" evidence="1">
    <location>
        <begin position="104"/>
        <end position="135"/>
    </location>
</feature>
<organism evidence="3 4">
    <name type="scientific">Russula ochroleuca</name>
    <dbReference type="NCBI Taxonomy" id="152965"/>
    <lineage>
        <taxon>Eukaryota</taxon>
        <taxon>Fungi</taxon>
        <taxon>Dikarya</taxon>
        <taxon>Basidiomycota</taxon>
        <taxon>Agaricomycotina</taxon>
        <taxon>Agaricomycetes</taxon>
        <taxon>Russulales</taxon>
        <taxon>Russulaceae</taxon>
        <taxon>Russula</taxon>
    </lineage>
</organism>
<keyword evidence="2" id="KW-0472">Membrane</keyword>
<reference evidence="3" key="1">
    <citation type="submission" date="2019-10" db="EMBL/GenBank/DDBJ databases">
        <authorList>
            <consortium name="DOE Joint Genome Institute"/>
            <person name="Kuo A."/>
            <person name="Miyauchi S."/>
            <person name="Kiss E."/>
            <person name="Drula E."/>
            <person name="Kohler A."/>
            <person name="Sanchez-Garcia M."/>
            <person name="Andreopoulos B."/>
            <person name="Barry K.W."/>
            <person name="Bonito G."/>
            <person name="Buee M."/>
            <person name="Carver A."/>
            <person name="Chen C."/>
            <person name="Cichocki N."/>
            <person name="Clum A."/>
            <person name="Culley D."/>
            <person name="Crous P.W."/>
            <person name="Fauchery L."/>
            <person name="Girlanda M."/>
            <person name="Hayes R."/>
            <person name="Keri Z."/>
            <person name="LaButti K."/>
            <person name="Lipzen A."/>
            <person name="Lombard V."/>
            <person name="Magnuson J."/>
            <person name="Maillard F."/>
            <person name="Morin E."/>
            <person name="Murat C."/>
            <person name="Nolan M."/>
            <person name="Ohm R."/>
            <person name="Pangilinan J."/>
            <person name="Pereira M."/>
            <person name="Perotto S."/>
            <person name="Peter M."/>
            <person name="Riley R."/>
            <person name="Sitrit Y."/>
            <person name="Stielow B."/>
            <person name="Szollosi G."/>
            <person name="Zifcakova L."/>
            <person name="Stursova M."/>
            <person name="Spatafora J.W."/>
            <person name="Tedersoo L."/>
            <person name="Vaario L.-M."/>
            <person name="Yamada A."/>
            <person name="Yan M."/>
            <person name="Wang P."/>
            <person name="Xu J."/>
            <person name="Bruns T."/>
            <person name="Baldrian P."/>
            <person name="Vilgalys R."/>
            <person name="Henrissat B."/>
            <person name="Grigoriev I.V."/>
            <person name="Hibbett D."/>
            <person name="Nagy L.G."/>
            <person name="Martin F.M."/>
        </authorList>
    </citation>
    <scope>NUCLEOTIDE SEQUENCE</scope>
    <source>
        <strain evidence="3">Prilba</strain>
    </source>
</reference>
<evidence type="ECO:0000256" key="1">
    <source>
        <dbReference type="SAM" id="MobiDB-lite"/>
    </source>
</evidence>
<comment type="caution">
    <text evidence="3">The sequence shown here is derived from an EMBL/GenBank/DDBJ whole genome shotgun (WGS) entry which is preliminary data.</text>
</comment>
<feature type="transmembrane region" description="Helical" evidence="2">
    <location>
        <begin position="43"/>
        <end position="63"/>
    </location>
</feature>
<evidence type="ECO:0000313" key="3">
    <source>
        <dbReference type="EMBL" id="KAF8483958.1"/>
    </source>
</evidence>
<accession>A0A9P5N228</accession>
<keyword evidence="2" id="KW-0812">Transmembrane</keyword>
<protein>
    <submittedName>
        <fullName evidence="3">Uncharacterized protein</fullName>
    </submittedName>
</protein>
<feature type="region of interest" description="Disordered" evidence="1">
    <location>
        <begin position="171"/>
        <end position="193"/>
    </location>
</feature>
<proteinExistence type="predicted"/>
<evidence type="ECO:0000313" key="4">
    <source>
        <dbReference type="Proteomes" id="UP000759537"/>
    </source>
</evidence>
<dbReference type="EMBL" id="WHVB01000004">
    <property type="protein sequence ID" value="KAF8483958.1"/>
    <property type="molecule type" value="Genomic_DNA"/>
</dbReference>
<sequence>MNCDNSDYASLSTPRFAPTLSLKLICAEGRRHRPGHPSTLIRATAYAAPAVVSLVLFILLLGVHHDMECLRTLLDWCGGGGLHWANNPTGVPVVTTVTATVVSSRPTGPEWDSDSESHTAAAASDAPGCSMPMSVTMIDDDKDPGIRQGGNERPVQWGTCEHEVWWHSGPYHEQEAARTRPDSHHDNEDLGQS</sequence>